<keyword evidence="2" id="KW-0732">Signal</keyword>
<comment type="caution">
    <text evidence="3">The sequence shown here is derived from an EMBL/GenBank/DDBJ whole genome shotgun (WGS) entry which is preliminary data.</text>
</comment>
<evidence type="ECO:0000313" key="3">
    <source>
        <dbReference type="EMBL" id="MCF6377996.1"/>
    </source>
</evidence>
<protein>
    <submittedName>
        <fullName evidence="3">Excalibur calcium-binding domain-containing protein</fullName>
    </submittedName>
</protein>
<evidence type="ECO:0000313" key="4">
    <source>
        <dbReference type="Proteomes" id="UP001201161"/>
    </source>
</evidence>
<gene>
    <name evidence="3" type="ORF">L2K70_10300</name>
</gene>
<keyword evidence="4" id="KW-1185">Reference proteome</keyword>
<dbReference type="RefSeq" id="WP_236401748.1">
    <property type="nucleotide sequence ID" value="NZ_JAKJHZ010000006.1"/>
</dbReference>
<dbReference type="Proteomes" id="UP001201161">
    <property type="component" value="Unassembled WGS sequence"/>
</dbReference>
<feature type="region of interest" description="Disordered" evidence="1">
    <location>
        <begin position="76"/>
        <end position="96"/>
    </location>
</feature>
<feature type="signal peptide" evidence="2">
    <location>
        <begin position="1"/>
        <end position="24"/>
    </location>
</feature>
<sequence length="375" mass="40393">MRRTGLLLAFAATALAAQLPTAHAQTQAKDVDCADFPSQQAAQLFYLNHSPSADPNNLDSDGDGVVCESLGGPYYYGSDPTPGNNNSQPQPPKPKPIKVVKVLAGDLLKLRQGTDRPFNVRLLGAQVRGTSCITAGARDDLRSWINPGLIVSVKLDKTAPKRDKQGNILGDVIADRANVSIGAEQVKTGWATPARYQYKNKARYQKWTGGASYHRHGMYGACIANNGSEANPYIVGTAFDLGPWRYQVGATDADPLPEMQAEAKAKPSSIIYGTVSPGWVYVRVPVTVTNLGAGTAAPNWVNFSLARGDERYRKLGPGLYDYCGGGDAYMGDKYIPQGQTMTLFVCATIPGALQPTDTWNVDADDFSTERFVKVI</sequence>
<organism evidence="3 4">
    <name type="scientific">Nocardioides potassii</name>
    <dbReference type="NCBI Taxonomy" id="2911371"/>
    <lineage>
        <taxon>Bacteria</taxon>
        <taxon>Bacillati</taxon>
        <taxon>Actinomycetota</taxon>
        <taxon>Actinomycetes</taxon>
        <taxon>Propionibacteriales</taxon>
        <taxon>Nocardioidaceae</taxon>
        <taxon>Nocardioides</taxon>
    </lineage>
</organism>
<name>A0ABS9H9V8_9ACTN</name>
<dbReference type="SUPFAM" id="SSF50199">
    <property type="entry name" value="Staphylococcal nuclease"/>
    <property type="match status" value="1"/>
</dbReference>
<feature type="chain" id="PRO_5046584079" evidence="2">
    <location>
        <begin position="25"/>
        <end position="375"/>
    </location>
</feature>
<dbReference type="InterPro" id="IPR035437">
    <property type="entry name" value="SNase_OB-fold_sf"/>
</dbReference>
<accession>A0ABS9H9V8</accession>
<evidence type="ECO:0000256" key="2">
    <source>
        <dbReference type="SAM" id="SignalP"/>
    </source>
</evidence>
<evidence type="ECO:0000256" key="1">
    <source>
        <dbReference type="SAM" id="MobiDB-lite"/>
    </source>
</evidence>
<dbReference type="Gene3D" id="2.40.50.90">
    <property type="match status" value="1"/>
</dbReference>
<reference evidence="3 4" key="1">
    <citation type="submission" date="2022-01" db="EMBL/GenBank/DDBJ databases">
        <title>Nocardioides sp. nov., an actinomycete isolated from mining soil.</title>
        <authorList>
            <person name="Liu L."/>
        </authorList>
    </citation>
    <scope>NUCLEOTIDE SEQUENCE [LARGE SCALE GENOMIC DNA]</scope>
    <source>
        <strain evidence="3 4">KLBMP 9356</strain>
    </source>
</reference>
<proteinExistence type="predicted"/>
<dbReference type="EMBL" id="JAKJHZ010000006">
    <property type="protein sequence ID" value="MCF6377996.1"/>
    <property type="molecule type" value="Genomic_DNA"/>
</dbReference>